<accession>A0A432WVU0</accession>
<protein>
    <submittedName>
        <fullName evidence="1">Uncharacterized protein</fullName>
    </submittedName>
</protein>
<dbReference type="Gene3D" id="3.40.50.40">
    <property type="match status" value="1"/>
</dbReference>
<dbReference type="AlphaFoldDB" id="A0A432WVU0"/>
<comment type="caution">
    <text evidence="1">The sequence shown here is derived from an EMBL/GenBank/DDBJ whole genome shotgun (WGS) entry which is preliminary data.</text>
</comment>
<name>A0A432WVU0_9GAMM</name>
<proteinExistence type="predicted"/>
<sequence>MNTTPKLPKVLYLAMGGTLSAHHPQRTELRHYRTGHYNGQQLIAALPEAESLASITADDLPPQKARILLMLCIMAKCAEQDIQQAFETH</sequence>
<dbReference type="EMBL" id="PIPQ01000010">
    <property type="protein sequence ID" value="RUO37886.1"/>
    <property type="molecule type" value="Genomic_DNA"/>
</dbReference>
<gene>
    <name evidence="1" type="ORF">CWE15_11025</name>
</gene>
<dbReference type="Proteomes" id="UP000286976">
    <property type="component" value="Unassembled WGS sequence"/>
</dbReference>
<evidence type="ECO:0000313" key="2">
    <source>
        <dbReference type="Proteomes" id="UP000286976"/>
    </source>
</evidence>
<dbReference type="RefSeq" id="WP_126758140.1">
    <property type="nucleotide sequence ID" value="NZ_PIPQ01000010.1"/>
</dbReference>
<reference evidence="1 2" key="1">
    <citation type="journal article" date="2011" name="Front. Microbiol.">
        <title>Genomic signatures of strain selection and enhancement in Bacillus atrophaeus var. globigii, a historical biowarfare simulant.</title>
        <authorList>
            <person name="Gibbons H.S."/>
            <person name="Broomall S.M."/>
            <person name="McNew L.A."/>
            <person name="Daligault H."/>
            <person name="Chapman C."/>
            <person name="Bruce D."/>
            <person name="Karavis M."/>
            <person name="Krepps M."/>
            <person name="McGregor P.A."/>
            <person name="Hong C."/>
            <person name="Park K.H."/>
            <person name="Akmal A."/>
            <person name="Feldman A."/>
            <person name="Lin J.S."/>
            <person name="Chang W.E."/>
            <person name="Higgs B.W."/>
            <person name="Demirev P."/>
            <person name="Lindquist J."/>
            <person name="Liem A."/>
            <person name="Fochler E."/>
            <person name="Read T.D."/>
            <person name="Tapia R."/>
            <person name="Johnson S."/>
            <person name="Bishop-Lilly K.A."/>
            <person name="Detter C."/>
            <person name="Han C."/>
            <person name="Sozhamannan S."/>
            <person name="Rosenzweig C.N."/>
            <person name="Skowronski E.W."/>
        </authorList>
    </citation>
    <scope>NUCLEOTIDE SEQUENCE [LARGE SCALE GENOMIC DNA]</scope>
    <source>
        <strain evidence="1 2">AIT1</strain>
    </source>
</reference>
<evidence type="ECO:0000313" key="1">
    <source>
        <dbReference type="EMBL" id="RUO37886.1"/>
    </source>
</evidence>
<dbReference type="PIRSF" id="PIRSF500176">
    <property type="entry name" value="L_ASNase"/>
    <property type="match status" value="1"/>
</dbReference>
<dbReference type="InterPro" id="IPR006034">
    <property type="entry name" value="Asparaginase/glutaminase-like"/>
</dbReference>
<organism evidence="1 2">
    <name type="scientific">Aliidiomarina taiwanensis</name>
    <dbReference type="NCBI Taxonomy" id="946228"/>
    <lineage>
        <taxon>Bacteria</taxon>
        <taxon>Pseudomonadati</taxon>
        <taxon>Pseudomonadota</taxon>
        <taxon>Gammaproteobacteria</taxon>
        <taxon>Alteromonadales</taxon>
        <taxon>Idiomarinaceae</taxon>
        <taxon>Aliidiomarina</taxon>
    </lineage>
</organism>
<dbReference type="OrthoDB" id="9788068at2"/>
<keyword evidence="2" id="KW-1185">Reference proteome</keyword>
<dbReference type="PIRSF" id="PIRSF001220">
    <property type="entry name" value="L-ASNase_gatD"/>
    <property type="match status" value="1"/>
</dbReference>
<dbReference type="InterPro" id="IPR027473">
    <property type="entry name" value="L-asparaginase_C"/>
</dbReference>